<evidence type="ECO:0000256" key="1">
    <source>
        <dbReference type="ARBA" id="ARBA00022491"/>
    </source>
</evidence>
<dbReference type="SUPFAM" id="SSF46955">
    <property type="entry name" value="Putative DNA-binding domain"/>
    <property type="match status" value="1"/>
</dbReference>
<evidence type="ECO:0000256" key="2">
    <source>
        <dbReference type="ARBA" id="ARBA00023015"/>
    </source>
</evidence>
<keyword evidence="2" id="KW-0805">Transcription regulation</keyword>
<evidence type="ECO:0000313" key="6">
    <source>
        <dbReference type="EMBL" id="PXV67708.1"/>
    </source>
</evidence>
<keyword evidence="7" id="KW-1185">Reference proteome</keyword>
<organism evidence="6 7">
    <name type="scientific">Sinimarinibacterium flocculans</name>
    <dbReference type="NCBI Taxonomy" id="985250"/>
    <lineage>
        <taxon>Bacteria</taxon>
        <taxon>Pseudomonadati</taxon>
        <taxon>Pseudomonadota</taxon>
        <taxon>Gammaproteobacteria</taxon>
        <taxon>Nevskiales</taxon>
        <taxon>Nevskiaceae</taxon>
        <taxon>Sinimarinibacterium</taxon>
    </lineage>
</organism>
<proteinExistence type="predicted"/>
<accession>A0A318E8U2</accession>
<dbReference type="RefSeq" id="WP_110265183.1">
    <property type="nucleotide sequence ID" value="NZ_CAWNXA010000005.1"/>
</dbReference>
<dbReference type="PROSITE" id="PS50937">
    <property type="entry name" value="HTH_MERR_2"/>
    <property type="match status" value="1"/>
</dbReference>
<gene>
    <name evidence="6" type="ORF">C8D93_10564</name>
</gene>
<dbReference type="PANTHER" id="PTHR30204:SF69">
    <property type="entry name" value="MERR-FAMILY TRANSCRIPTIONAL REGULATOR"/>
    <property type="match status" value="1"/>
</dbReference>
<keyword evidence="3" id="KW-0238">DNA-binding</keyword>
<dbReference type="SMART" id="SM00422">
    <property type="entry name" value="HTH_MERR"/>
    <property type="match status" value="1"/>
</dbReference>
<dbReference type="InterPro" id="IPR047057">
    <property type="entry name" value="MerR_fam"/>
</dbReference>
<dbReference type="AlphaFoldDB" id="A0A318E8U2"/>
<dbReference type="CDD" id="cd01104">
    <property type="entry name" value="HTH_MlrA-CarA"/>
    <property type="match status" value="1"/>
</dbReference>
<evidence type="ECO:0000256" key="4">
    <source>
        <dbReference type="ARBA" id="ARBA00023163"/>
    </source>
</evidence>
<dbReference type="InterPro" id="IPR000551">
    <property type="entry name" value="MerR-type_HTH_dom"/>
</dbReference>
<comment type="caution">
    <text evidence="6">The sequence shown here is derived from an EMBL/GenBank/DDBJ whole genome shotgun (WGS) entry which is preliminary data.</text>
</comment>
<dbReference type="GO" id="GO:0003700">
    <property type="term" value="F:DNA-binding transcription factor activity"/>
    <property type="evidence" value="ECO:0007669"/>
    <property type="project" value="InterPro"/>
</dbReference>
<dbReference type="EMBL" id="QICN01000005">
    <property type="protein sequence ID" value="PXV67708.1"/>
    <property type="molecule type" value="Genomic_DNA"/>
</dbReference>
<evidence type="ECO:0000313" key="7">
    <source>
        <dbReference type="Proteomes" id="UP000248330"/>
    </source>
</evidence>
<keyword evidence="1" id="KW-0678">Repressor</keyword>
<dbReference type="Pfam" id="PF13411">
    <property type="entry name" value="MerR_1"/>
    <property type="match status" value="1"/>
</dbReference>
<protein>
    <submittedName>
        <fullName evidence="6">MerR-like DNA binding protein</fullName>
    </submittedName>
</protein>
<dbReference type="GO" id="GO:0003677">
    <property type="term" value="F:DNA binding"/>
    <property type="evidence" value="ECO:0007669"/>
    <property type="project" value="UniProtKB-KW"/>
</dbReference>
<sequence length="323" mass="35788">METSVQARDPDERGYRIGAVSRLTGIPVPTIRMWERRYQMIVPSRSDVGARLYSAHEVERLSLLKAAVDAGHAIGTVVFLPDEDIRARLERSGLRRAPAGERCRVVVIGRALGNRLIREWSGRPMLDLDAIYTHGELPPSGESIDALVLDCATLRTPQVRTVLDLAARFRPRLTVVVYGFASRATLRRLDRDGITAVRAPVDPAHLARVCLMSLNLVPPEVAEGVERLLVREVPARRFDEGALETVSTLQSSIKCECPQHLADLLTGLNAFEQYSLECESADARDGATHALLYSAAAQCRHLLENALEHVLEREDLKRHVLSG</sequence>
<reference evidence="6 7" key="1">
    <citation type="submission" date="2018-04" db="EMBL/GenBank/DDBJ databases">
        <title>Genomic Encyclopedia of Type Strains, Phase IV (KMG-IV): sequencing the most valuable type-strain genomes for metagenomic binning, comparative biology and taxonomic classification.</title>
        <authorList>
            <person name="Goeker M."/>
        </authorList>
    </citation>
    <scope>NUCLEOTIDE SEQUENCE [LARGE SCALE GENOMIC DNA]</scope>
    <source>
        <strain evidence="6 7">DSM 104150</strain>
    </source>
</reference>
<evidence type="ECO:0000256" key="3">
    <source>
        <dbReference type="ARBA" id="ARBA00023125"/>
    </source>
</evidence>
<dbReference type="InterPro" id="IPR009061">
    <property type="entry name" value="DNA-bd_dom_put_sf"/>
</dbReference>
<feature type="domain" description="HTH merR-type" evidence="5">
    <location>
        <begin position="14"/>
        <end position="71"/>
    </location>
</feature>
<dbReference type="OrthoDB" id="9800334at2"/>
<keyword evidence="4" id="KW-0804">Transcription</keyword>
<name>A0A318E8U2_9GAMM</name>
<evidence type="ECO:0000259" key="5">
    <source>
        <dbReference type="PROSITE" id="PS50937"/>
    </source>
</evidence>
<dbReference type="Gene3D" id="1.10.1660.10">
    <property type="match status" value="1"/>
</dbReference>
<dbReference type="Proteomes" id="UP000248330">
    <property type="component" value="Unassembled WGS sequence"/>
</dbReference>
<dbReference type="PANTHER" id="PTHR30204">
    <property type="entry name" value="REDOX-CYCLING DRUG-SENSING TRANSCRIPTIONAL ACTIVATOR SOXR"/>
    <property type="match status" value="1"/>
</dbReference>